<dbReference type="Proteomes" id="UP001183809">
    <property type="component" value="Unassembled WGS sequence"/>
</dbReference>
<accession>A0ABU2TMK6</accession>
<sequence length="63" mass="6835">MVSWRKVTPKGMLDVVPARAAQVGPTSVALGKDKIYVLSTAYLLTGPVILVADFDSERHTAHR</sequence>
<dbReference type="EMBL" id="JAVREY010000003">
    <property type="protein sequence ID" value="MDT0462171.1"/>
    <property type="molecule type" value="Genomic_DNA"/>
</dbReference>
<protein>
    <submittedName>
        <fullName evidence="1">Uncharacterized protein</fullName>
    </submittedName>
</protein>
<reference evidence="2" key="1">
    <citation type="submission" date="2023-07" db="EMBL/GenBank/DDBJ databases">
        <title>30 novel species of actinomycetes from the DSMZ collection.</title>
        <authorList>
            <person name="Nouioui I."/>
        </authorList>
    </citation>
    <scope>NUCLEOTIDE SEQUENCE [LARGE SCALE GENOMIC DNA]</scope>
    <source>
        <strain evidence="2">DSM 41699</strain>
    </source>
</reference>
<gene>
    <name evidence="1" type="ORF">RM764_03975</name>
</gene>
<dbReference type="RefSeq" id="WP_311691884.1">
    <property type="nucleotide sequence ID" value="NZ_JAVREY010000003.1"/>
</dbReference>
<comment type="caution">
    <text evidence="1">The sequence shown here is derived from an EMBL/GenBank/DDBJ whole genome shotgun (WGS) entry which is preliminary data.</text>
</comment>
<name>A0ABU2TMK6_9ACTN</name>
<proteinExistence type="predicted"/>
<evidence type="ECO:0000313" key="2">
    <source>
        <dbReference type="Proteomes" id="UP001183809"/>
    </source>
</evidence>
<organism evidence="1 2">
    <name type="scientific">Streptomyces gibsoniae</name>
    <dbReference type="NCBI Taxonomy" id="3075529"/>
    <lineage>
        <taxon>Bacteria</taxon>
        <taxon>Bacillati</taxon>
        <taxon>Actinomycetota</taxon>
        <taxon>Actinomycetes</taxon>
        <taxon>Kitasatosporales</taxon>
        <taxon>Streptomycetaceae</taxon>
        <taxon>Streptomyces</taxon>
    </lineage>
</organism>
<keyword evidence="2" id="KW-1185">Reference proteome</keyword>
<evidence type="ECO:0000313" key="1">
    <source>
        <dbReference type="EMBL" id="MDT0462171.1"/>
    </source>
</evidence>